<evidence type="ECO:0000313" key="2">
    <source>
        <dbReference type="EMBL" id="MFC5135979.1"/>
    </source>
</evidence>
<keyword evidence="3" id="KW-1185">Reference proteome</keyword>
<sequence>MVPQQLEDDDDPLVVLETARETRGESVRFELTFHPGEGTTGDEFGLDHEPWPIDFPTEHVHPKQTEHWRVLSGGLAAVFEDSEETLGPGDTVTLPAGVPHRVWNPLPEPNRVELEFRPALDAQELTETLYVLAQLGETGKGGRLKILQFAVTVAAYPDQLYPTGAPITVQKGLARLLAPVGRRLGYQEGYDLDSFDCET</sequence>
<dbReference type="SUPFAM" id="SSF51182">
    <property type="entry name" value="RmlC-like cupins"/>
    <property type="match status" value="1"/>
</dbReference>
<dbReference type="EMBL" id="JBHSKV010000019">
    <property type="protein sequence ID" value="MFC5135979.1"/>
    <property type="molecule type" value="Genomic_DNA"/>
</dbReference>
<dbReference type="Proteomes" id="UP001596145">
    <property type="component" value="Unassembled WGS sequence"/>
</dbReference>
<proteinExistence type="predicted"/>
<protein>
    <submittedName>
        <fullName evidence="2">Cupin domain-containing protein</fullName>
    </submittedName>
</protein>
<dbReference type="RefSeq" id="WP_122106985.1">
    <property type="nucleotide sequence ID" value="NZ_JBHSKV010000019.1"/>
</dbReference>
<reference evidence="2 3" key="1">
    <citation type="journal article" date="2019" name="Int. J. Syst. Evol. Microbiol.">
        <title>The Global Catalogue of Microorganisms (GCM) 10K type strain sequencing project: providing services to taxonomists for standard genome sequencing and annotation.</title>
        <authorList>
            <consortium name="The Broad Institute Genomics Platform"/>
            <consortium name="The Broad Institute Genome Sequencing Center for Infectious Disease"/>
            <person name="Wu L."/>
            <person name="Ma J."/>
        </authorList>
    </citation>
    <scope>NUCLEOTIDE SEQUENCE [LARGE SCALE GENOMIC DNA]</scope>
    <source>
        <strain evidence="2 3">CGMCC 1.16026</strain>
    </source>
</reference>
<dbReference type="InterPro" id="IPR014710">
    <property type="entry name" value="RmlC-like_jellyroll"/>
</dbReference>
<organism evidence="2 3">
    <name type="scientific">Halorubrum glutamatedens</name>
    <dbReference type="NCBI Taxonomy" id="2707018"/>
    <lineage>
        <taxon>Archaea</taxon>
        <taxon>Methanobacteriati</taxon>
        <taxon>Methanobacteriota</taxon>
        <taxon>Stenosarchaea group</taxon>
        <taxon>Halobacteria</taxon>
        <taxon>Halobacteriales</taxon>
        <taxon>Haloferacaceae</taxon>
        <taxon>Halorubrum</taxon>
    </lineage>
</organism>
<dbReference type="Gene3D" id="2.60.120.10">
    <property type="entry name" value="Jelly Rolls"/>
    <property type="match status" value="1"/>
</dbReference>
<name>A0ABD5QV73_9EURY</name>
<feature type="domain" description="Cupin type-2" evidence="1">
    <location>
        <begin position="57"/>
        <end position="111"/>
    </location>
</feature>
<dbReference type="InterPro" id="IPR011051">
    <property type="entry name" value="RmlC_Cupin_sf"/>
</dbReference>
<evidence type="ECO:0000259" key="1">
    <source>
        <dbReference type="Pfam" id="PF07883"/>
    </source>
</evidence>
<accession>A0ABD5QV73</accession>
<dbReference type="Pfam" id="PF07883">
    <property type="entry name" value="Cupin_2"/>
    <property type="match status" value="1"/>
</dbReference>
<evidence type="ECO:0000313" key="3">
    <source>
        <dbReference type="Proteomes" id="UP001596145"/>
    </source>
</evidence>
<dbReference type="CDD" id="cd02208">
    <property type="entry name" value="cupin_RmlC-like"/>
    <property type="match status" value="1"/>
</dbReference>
<gene>
    <name evidence="2" type="ORF">ACFPJA_14795</name>
</gene>
<dbReference type="InterPro" id="IPR013096">
    <property type="entry name" value="Cupin_2"/>
</dbReference>
<dbReference type="AlphaFoldDB" id="A0ABD5QV73"/>
<comment type="caution">
    <text evidence="2">The sequence shown here is derived from an EMBL/GenBank/DDBJ whole genome shotgun (WGS) entry which is preliminary data.</text>
</comment>